<dbReference type="PROSITE" id="PS51318">
    <property type="entry name" value="TAT"/>
    <property type="match status" value="1"/>
</dbReference>
<accession>A0A246WPW0</accession>
<protein>
    <submittedName>
        <fullName evidence="2">Uncharacterized protein</fullName>
    </submittedName>
</protein>
<proteinExistence type="predicted"/>
<sequence>MKANFLRRAFLVLAVSVALLAGPVHAQSTPSNASAVSVAVSVLVPAAFISEGGKYVVKGVQASGEGTVYVLEKISDGVRGSLTIAGNVSGAASVGVGASVTFVATASGTLMVSAGKVLAIIPNEFGRALLKSDKLS</sequence>
<evidence type="ECO:0000313" key="2">
    <source>
        <dbReference type="EMBL" id="OWY28411.1"/>
    </source>
</evidence>
<dbReference type="Proteomes" id="UP000197596">
    <property type="component" value="Unassembled WGS sequence"/>
</dbReference>
<feature type="signal peptide" evidence="1">
    <location>
        <begin position="1"/>
        <end position="26"/>
    </location>
</feature>
<keyword evidence="1" id="KW-0732">Signal</keyword>
<dbReference type="InterPro" id="IPR006311">
    <property type="entry name" value="TAT_signal"/>
</dbReference>
<evidence type="ECO:0000313" key="3">
    <source>
        <dbReference type="Proteomes" id="UP000197596"/>
    </source>
</evidence>
<dbReference type="EMBL" id="NJGU01000007">
    <property type="protein sequence ID" value="OWY28411.1"/>
    <property type="molecule type" value="Genomic_DNA"/>
</dbReference>
<dbReference type="AlphaFoldDB" id="A0A246WPW0"/>
<organism evidence="2 3">
    <name type="scientific">Herbaspirillum robiniae</name>
    <dbReference type="NCBI Taxonomy" id="2014887"/>
    <lineage>
        <taxon>Bacteria</taxon>
        <taxon>Pseudomonadati</taxon>
        <taxon>Pseudomonadota</taxon>
        <taxon>Betaproteobacteria</taxon>
        <taxon>Burkholderiales</taxon>
        <taxon>Oxalobacteraceae</taxon>
        <taxon>Herbaspirillum</taxon>
    </lineage>
</organism>
<gene>
    <name evidence="2" type="ORF">CEJ42_14340</name>
</gene>
<dbReference type="RefSeq" id="WP_088751527.1">
    <property type="nucleotide sequence ID" value="NZ_NJGU01000007.1"/>
</dbReference>
<feature type="chain" id="PRO_5012648118" evidence="1">
    <location>
        <begin position="27"/>
        <end position="136"/>
    </location>
</feature>
<evidence type="ECO:0000256" key="1">
    <source>
        <dbReference type="SAM" id="SignalP"/>
    </source>
</evidence>
<comment type="caution">
    <text evidence="2">The sequence shown here is derived from an EMBL/GenBank/DDBJ whole genome shotgun (WGS) entry which is preliminary data.</text>
</comment>
<reference evidence="2 3" key="1">
    <citation type="submission" date="2017-06" db="EMBL/GenBank/DDBJ databases">
        <title>Herbaspirillum phytohormonus sp. nov., isolated from the root nodule of Robinia pseudoacacia in lead-zinc mine.</title>
        <authorList>
            <person name="Fan M."/>
            <person name="Lin Y."/>
        </authorList>
    </citation>
    <scope>NUCLEOTIDE SEQUENCE [LARGE SCALE GENOMIC DNA]</scope>
    <source>
        <strain evidence="2 3">HZ10</strain>
    </source>
</reference>
<name>A0A246WPW0_9BURK</name>